<name>A0ABN3WF73_STRTU</name>
<keyword evidence="3" id="KW-1185">Reference proteome</keyword>
<comment type="caution">
    <text evidence="2">The sequence shown here is derived from an EMBL/GenBank/DDBJ whole genome shotgun (WGS) entry which is preliminary data.</text>
</comment>
<accession>A0ABN3WF73</accession>
<gene>
    <name evidence="2" type="ORF">GCM10020221_06080</name>
</gene>
<feature type="region of interest" description="Disordered" evidence="1">
    <location>
        <begin position="1"/>
        <end position="47"/>
    </location>
</feature>
<evidence type="ECO:0000313" key="2">
    <source>
        <dbReference type="EMBL" id="GAA2913166.1"/>
    </source>
</evidence>
<dbReference type="Proteomes" id="UP001501102">
    <property type="component" value="Unassembled WGS sequence"/>
</dbReference>
<organism evidence="2 3">
    <name type="scientific">Streptomyces thioluteus</name>
    <dbReference type="NCBI Taxonomy" id="66431"/>
    <lineage>
        <taxon>Bacteria</taxon>
        <taxon>Bacillati</taxon>
        <taxon>Actinomycetota</taxon>
        <taxon>Actinomycetes</taxon>
        <taxon>Kitasatosporales</taxon>
        <taxon>Streptomycetaceae</taxon>
        <taxon>Streptomyces</taxon>
    </lineage>
</organism>
<sequence>MRTGAKCGTRTPGAGARRDATPWGDGRTRGRRRREEEEGDEGKGDTAATRVVGEFRGMDAPTIRLFPDPAGACGMNTRIVENPLTFTGKSPYP</sequence>
<protein>
    <submittedName>
        <fullName evidence="2">Uncharacterized protein</fullName>
    </submittedName>
</protein>
<evidence type="ECO:0000313" key="3">
    <source>
        <dbReference type="Proteomes" id="UP001501102"/>
    </source>
</evidence>
<feature type="compositionally biased region" description="Basic and acidic residues" evidence="1">
    <location>
        <begin position="33"/>
        <end position="44"/>
    </location>
</feature>
<dbReference type="EMBL" id="BAAAXZ010000025">
    <property type="protein sequence ID" value="GAA2913166.1"/>
    <property type="molecule type" value="Genomic_DNA"/>
</dbReference>
<reference evidence="2 3" key="1">
    <citation type="journal article" date="2019" name="Int. J. Syst. Evol. Microbiol.">
        <title>The Global Catalogue of Microorganisms (GCM) 10K type strain sequencing project: providing services to taxonomists for standard genome sequencing and annotation.</title>
        <authorList>
            <consortium name="The Broad Institute Genomics Platform"/>
            <consortium name="The Broad Institute Genome Sequencing Center for Infectious Disease"/>
            <person name="Wu L."/>
            <person name="Ma J."/>
        </authorList>
    </citation>
    <scope>NUCLEOTIDE SEQUENCE [LARGE SCALE GENOMIC DNA]</scope>
    <source>
        <strain evidence="2 3">JCM 4087</strain>
    </source>
</reference>
<evidence type="ECO:0000256" key="1">
    <source>
        <dbReference type="SAM" id="MobiDB-lite"/>
    </source>
</evidence>
<proteinExistence type="predicted"/>